<organism evidence="2 3">
    <name type="scientific">Echinostoma caproni</name>
    <dbReference type="NCBI Taxonomy" id="27848"/>
    <lineage>
        <taxon>Eukaryota</taxon>
        <taxon>Metazoa</taxon>
        <taxon>Spiralia</taxon>
        <taxon>Lophotrochozoa</taxon>
        <taxon>Platyhelminthes</taxon>
        <taxon>Trematoda</taxon>
        <taxon>Digenea</taxon>
        <taxon>Plagiorchiida</taxon>
        <taxon>Echinostomata</taxon>
        <taxon>Echinostomatoidea</taxon>
        <taxon>Echinostomatidae</taxon>
        <taxon>Echinostoma</taxon>
    </lineage>
</organism>
<sequence>MKRLMECCERLLGEQTPAPFRSVLPDRYVEEIIRLNVTKSTPYGDATGGAAHPVNVPNDPLSVGQMFSALDSLIGGQTIYGSSCWSDCPQAPNLLCTPTLQMWSNVFNMLTLPRTSTLWPISSFDSVGTLPRTEEIGPKSKRQKRGSKTESASNTIQPRSAAQLMEYNDHTVVETQNPQTCLRDSCSPTKRHHISPDNVDVTTGTIMKPAVTSTSLFSATTTLIRNEMQSAPVETQKHLNLPDLTSIDSSNVHCAGFKSLTVQAPEHPNSLDLLTNLMLLTALFQQVCTPGTGTGIAAGSNTVPAAQGCSSGSSHPLAWNKRMWPICPCWVDRNHLCSCSRFWDCCLHHFRDNEHRYPRD</sequence>
<evidence type="ECO:0000313" key="2">
    <source>
        <dbReference type="EMBL" id="VDP83690.1"/>
    </source>
</evidence>
<keyword evidence="3" id="KW-1185">Reference proteome</keyword>
<feature type="compositionally biased region" description="Polar residues" evidence="1">
    <location>
        <begin position="149"/>
        <end position="158"/>
    </location>
</feature>
<dbReference type="EMBL" id="UZAN01046083">
    <property type="protein sequence ID" value="VDP83690.1"/>
    <property type="molecule type" value="Genomic_DNA"/>
</dbReference>
<proteinExistence type="predicted"/>
<feature type="region of interest" description="Disordered" evidence="1">
    <location>
        <begin position="129"/>
        <end position="158"/>
    </location>
</feature>
<evidence type="ECO:0000313" key="3">
    <source>
        <dbReference type="Proteomes" id="UP000272942"/>
    </source>
</evidence>
<dbReference type="AlphaFoldDB" id="A0A3P8GYT4"/>
<protein>
    <submittedName>
        <fullName evidence="2">Uncharacterized protein</fullName>
    </submittedName>
</protein>
<dbReference type="Proteomes" id="UP000272942">
    <property type="component" value="Unassembled WGS sequence"/>
</dbReference>
<accession>A0A3P8GYT4</accession>
<name>A0A3P8GYT4_9TREM</name>
<evidence type="ECO:0000256" key="1">
    <source>
        <dbReference type="SAM" id="MobiDB-lite"/>
    </source>
</evidence>
<gene>
    <name evidence="2" type="ORF">ECPE_LOCUS8518</name>
</gene>
<reference evidence="2 3" key="1">
    <citation type="submission" date="2018-11" db="EMBL/GenBank/DDBJ databases">
        <authorList>
            <consortium name="Pathogen Informatics"/>
        </authorList>
    </citation>
    <scope>NUCLEOTIDE SEQUENCE [LARGE SCALE GENOMIC DNA]</scope>
    <source>
        <strain evidence="2 3">Egypt</strain>
    </source>
</reference>